<gene>
    <name evidence="3" type="ORF">A5640_10555</name>
</gene>
<protein>
    <submittedName>
        <fullName evidence="3">HNH nuclease</fullName>
    </submittedName>
</protein>
<dbReference type="SMART" id="SM00507">
    <property type="entry name" value="HNHc"/>
    <property type="match status" value="1"/>
</dbReference>
<reference evidence="3 4" key="1">
    <citation type="submission" date="2016-06" db="EMBL/GenBank/DDBJ databases">
        <authorList>
            <person name="Kjaerup R.B."/>
            <person name="Dalgaard T.S."/>
            <person name="Juul-Madsen H.R."/>
        </authorList>
    </citation>
    <scope>NUCLEOTIDE SEQUENCE [LARGE SCALE GENOMIC DNA]</scope>
    <source>
        <strain evidence="3 4">1276495.2</strain>
    </source>
</reference>
<feature type="compositionally biased region" description="Pro residues" evidence="1">
    <location>
        <begin position="517"/>
        <end position="529"/>
    </location>
</feature>
<evidence type="ECO:0000256" key="1">
    <source>
        <dbReference type="SAM" id="MobiDB-lite"/>
    </source>
</evidence>
<evidence type="ECO:0000313" key="3">
    <source>
        <dbReference type="EMBL" id="OBJ86415.1"/>
    </source>
</evidence>
<feature type="region of interest" description="Disordered" evidence="1">
    <location>
        <begin position="433"/>
        <end position="461"/>
    </location>
</feature>
<dbReference type="CDD" id="cd00085">
    <property type="entry name" value="HNHc"/>
    <property type="match status" value="1"/>
</dbReference>
<dbReference type="EMBL" id="LZLM01000059">
    <property type="protein sequence ID" value="OBJ86415.1"/>
    <property type="molecule type" value="Genomic_DNA"/>
</dbReference>
<evidence type="ECO:0000313" key="4">
    <source>
        <dbReference type="Proteomes" id="UP000093925"/>
    </source>
</evidence>
<organism evidence="3 4">
    <name type="scientific">Mycobacterium asiaticum</name>
    <dbReference type="NCBI Taxonomy" id="1790"/>
    <lineage>
        <taxon>Bacteria</taxon>
        <taxon>Bacillati</taxon>
        <taxon>Actinomycetota</taxon>
        <taxon>Actinomycetes</taxon>
        <taxon>Mycobacteriales</taxon>
        <taxon>Mycobacteriaceae</taxon>
        <taxon>Mycobacterium</taxon>
    </lineage>
</organism>
<dbReference type="InterPro" id="IPR003870">
    <property type="entry name" value="DUF222"/>
</dbReference>
<sequence>MFDTTADLDPADLIAAIGSTHRQESILVARRMAAVAALLRQRTASAERAERQPGYSDIDGFDQTKAEVAAAMNLSPLAASYLVLDAAALDTRLPKLAALLSEGRVDWRTARLIISRTALVGDEELISKLDEGLAARIGNWHGWSRQRIINEVDAAVKKIDPDAVRERRETAEDERRIRIDNLDNGMAEVSGTVTATIATAFDQALSHLAKQVCDTDPRTMDQRRADALGPLVEGRRLPCRCGHPGCPAASDGNDQAPSGARVVINVVAGEETVLGDGAEPGYLMGYGVIDAEQVRELLASAAVHVVDPYTTPVRALDYQPPVALVRAVQCRDLTCRFPGCSRPAVRCDLDHTIPFNHQDPGAGGKTVFGNLKCLCRQHHLLKTFGGWRDRQLPDGTVIWTSPTGHVYTTQPAGADLFPELSAPVRALPVGNRCNRSRQRASRINQARKHNREQRPLNERRRRLEEARKRELEKRRFRNRMRDMLVIFKGAPSTSPFCKWVNDPREPEVLPDDWEPEFPTPDPLPDDPPF</sequence>
<dbReference type="AlphaFoldDB" id="A0A1A3KN08"/>
<feature type="compositionally biased region" description="Basic residues" evidence="1">
    <location>
        <begin position="434"/>
        <end position="451"/>
    </location>
</feature>
<evidence type="ECO:0000259" key="2">
    <source>
        <dbReference type="SMART" id="SM00507"/>
    </source>
</evidence>
<dbReference type="Pfam" id="PF02720">
    <property type="entry name" value="DUF222"/>
    <property type="match status" value="1"/>
</dbReference>
<proteinExistence type="predicted"/>
<dbReference type="InterPro" id="IPR003615">
    <property type="entry name" value="HNH_nuc"/>
</dbReference>
<dbReference type="RefSeq" id="WP_065139761.1">
    <property type="nucleotide sequence ID" value="NZ_LZLM01000059.1"/>
</dbReference>
<feature type="compositionally biased region" description="Basic and acidic residues" evidence="1">
    <location>
        <begin position="452"/>
        <end position="461"/>
    </location>
</feature>
<feature type="region of interest" description="Disordered" evidence="1">
    <location>
        <begin position="496"/>
        <end position="529"/>
    </location>
</feature>
<dbReference type="Proteomes" id="UP000093925">
    <property type="component" value="Unassembled WGS sequence"/>
</dbReference>
<name>A0A1A3KN08_MYCAS</name>
<accession>A0A1A3KN08</accession>
<comment type="caution">
    <text evidence="3">The sequence shown here is derived from an EMBL/GenBank/DDBJ whole genome shotgun (WGS) entry which is preliminary data.</text>
</comment>
<feature type="domain" description="HNH nuclease" evidence="2">
    <location>
        <begin position="324"/>
        <end position="380"/>
    </location>
</feature>